<keyword evidence="5" id="KW-1185">Reference proteome</keyword>
<evidence type="ECO:0000256" key="1">
    <source>
        <dbReference type="ARBA" id="ARBA00022741"/>
    </source>
</evidence>
<dbReference type="EMBL" id="MU859094">
    <property type="protein sequence ID" value="KAK3954142.1"/>
    <property type="molecule type" value="Genomic_DNA"/>
</dbReference>
<dbReference type="PANTHER" id="PTHR14187:SF5">
    <property type="entry name" value="HEAT SHOCK 70 KDA PROTEIN 12A"/>
    <property type="match status" value="1"/>
</dbReference>
<reference evidence="4" key="2">
    <citation type="submission" date="2023-06" db="EMBL/GenBank/DDBJ databases">
        <authorList>
            <consortium name="Lawrence Berkeley National Laboratory"/>
            <person name="Mondo S.J."/>
            <person name="Hensen N."/>
            <person name="Bonometti L."/>
            <person name="Westerberg I."/>
            <person name="Brannstrom I.O."/>
            <person name="Guillou S."/>
            <person name="Cros-Aarteil S."/>
            <person name="Calhoun S."/>
            <person name="Haridas S."/>
            <person name="Kuo A."/>
            <person name="Pangilinan J."/>
            <person name="Riley R."/>
            <person name="Labutti K."/>
            <person name="Andreopoulos B."/>
            <person name="Lipzen A."/>
            <person name="Chen C."/>
            <person name="Yanf M."/>
            <person name="Daum C."/>
            <person name="Ng V."/>
            <person name="Clum A."/>
            <person name="Steindorff A."/>
            <person name="Ohm R."/>
            <person name="Martin F."/>
            <person name="Silar P."/>
            <person name="Natvig D."/>
            <person name="Lalanne C."/>
            <person name="Gautier V."/>
            <person name="Ament-Velasquez S.L."/>
            <person name="Kruys A."/>
            <person name="Hutchinson M.I."/>
            <person name="Powell A.J."/>
            <person name="Barry K."/>
            <person name="Miller A.N."/>
            <person name="Grigoriev I.V."/>
            <person name="Debuchy R."/>
            <person name="Gladieux P."/>
            <person name="Thoren M.H."/>
            <person name="Johannesson H."/>
        </authorList>
    </citation>
    <scope>NUCLEOTIDE SEQUENCE</scope>
    <source>
        <strain evidence="4">CBS 626.80</strain>
    </source>
</reference>
<dbReference type="InterPro" id="IPR043129">
    <property type="entry name" value="ATPase_NBD"/>
</dbReference>
<reference evidence="4" key="1">
    <citation type="journal article" date="2023" name="Mol. Phylogenet. Evol.">
        <title>Genome-scale phylogeny and comparative genomics of the fungal order Sordariales.</title>
        <authorList>
            <person name="Hensen N."/>
            <person name="Bonometti L."/>
            <person name="Westerberg I."/>
            <person name="Brannstrom I.O."/>
            <person name="Guillou S."/>
            <person name="Cros-Aarteil S."/>
            <person name="Calhoun S."/>
            <person name="Haridas S."/>
            <person name="Kuo A."/>
            <person name="Mondo S."/>
            <person name="Pangilinan J."/>
            <person name="Riley R."/>
            <person name="LaButti K."/>
            <person name="Andreopoulos B."/>
            <person name="Lipzen A."/>
            <person name="Chen C."/>
            <person name="Yan M."/>
            <person name="Daum C."/>
            <person name="Ng V."/>
            <person name="Clum A."/>
            <person name="Steindorff A."/>
            <person name="Ohm R.A."/>
            <person name="Martin F."/>
            <person name="Silar P."/>
            <person name="Natvig D.O."/>
            <person name="Lalanne C."/>
            <person name="Gautier V."/>
            <person name="Ament-Velasquez S.L."/>
            <person name="Kruys A."/>
            <person name="Hutchinson M.I."/>
            <person name="Powell A.J."/>
            <person name="Barry K."/>
            <person name="Miller A.N."/>
            <person name="Grigoriev I.V."/>
            <person name="Debuchy R."/>
            <person name="Gladieux P."/>
            <person name="Hiltunen Thoren M."/>
            <person name="Johannesson H."/>
        </authorList>
    </citation>
    <scope>NUCLEOTIDE SEQUENCE</scope>
    <source>
        <strain evidence="4">CBS 626.80</strain>
    </source>
</reference>
<dbReference type="CDD" id="cd10170">
    <property type="entry name" value="ASKHA_NBD_HSP70"/>
    <property type="match status" value="1"/>
</dbReference>
<gene>
    <name evidence="4" type="ORF">QBC32DRAFT_208550</name>
</gene>
<dbReference type="Gene3D" id="3.90.640.10">
    <property type="entry name" value="Actin, Chain A, domain 4"/>
    <property type="match status" value="1"/>
</dbReference>
<feature type="region of interest" description="Disordered" evidence="3">
    <location>
        <begin position="1"/>
        <end position="72"/>
    </location>
</feature>
<evidence type="ECO:0000313" key="4">
    <source>
        <dbReference type="EMBL" id="KAK3954142.1"/>
    </source>
</evidence>
<dbReference type="SUPFAM" id="SSF53067">
    <property type="entry name" value="Actin-like ATPase domain"/>
    <property type="match status" value="2"/>
</dbReference>
<proteinExistence type="predicted"/>
<dbReference type="GO" id="GO:0005524">
    <property type="term" value="F:ATP binding"/>
    <property type="evidence" value="ECO:0007669"/>
    <property type="project" value="UniProtKB-KW"/>
</dbReference>
<evidence type="ECO:0000256" key="2">
    <source>
        <dbReference type="ARBA" id="ARBA00022840"/>
    </source>
</evidence>
<name>A0AAN6NXZ0_9PEZI</name>
<dbReference type="Pfam" id="PF00012">
    <property type="entry name" value="HSP70"/>
    <property type="match status" value="1"/>
</dbReference>
<organism evidence="4 5">
    <name type="scientific">Pseudoneurospora amorphoporcata</name>
    <dbReference type="NCBI Taxonomy" id="241081"/>
    <lineage>
        <taxon>Eukaryota</taxon>
        <taxon>Fungi</taxon>
        <taxon>Dikarya</taxon>
        <taxon>Ascomycota</taxon>
        <taxon>Pezizomycotina</taxon>
        <taxon>Sordariomycetes</taxon>
        <taxon>Sordariomycetidae</taxon>
        <taxon>Sordariales</taxon>
        <taxon>Sordariaceae</taxon>
        <taxon>Pseudoneurospora</taxon>
    </lineage>
</organism>
<evidence type="ECO:0000256" key="3">
    <source>
        <dbReference type="SAM" id="MobiDB-lite"/>
    </source>
</evidence>
<keyword evidence="1" id="KW-0547">Nucleotide-binding</keyword>
<dbReference type="PRINTS" id="PR00301">
    <property type="entry name" value="HEATSHOCK70"/>
</dbReference>
<dbReference type="PANTHER" id="PTHR14187">
    <property type="entry name" value="ALPHA KINASE/ELONGATION FACTOR 2 KINASE"/>
    <property type="match status" value="1"/>
</dbReference>
<keyword evidence="2" id="KW-0067">ATP-binding</keyword>
<dbReference type="InterPro" id="IPR013126">
    <property type="entry name" value="Hsp_70_fam"/>
</dbReference>
<dbReference type="Gene3D" id="3.30.420.40">
    <property type="match status" value="2"/>
</dbReference>
<sequence>MKVADPSTLSKMSSRSPPLHAARMFGSLEYPPSPAPPYQSSYGHGQFAPQSSRPAVSASHDRSRPRRDRPQRYIAIGIDFGTTYSGASWAYSDDPEIIHDVTGWPSIDPSLRDEVQIPTQVDLGTGDWGYLIPRNHDPIRWFKLLLLNHQDAQEDVRNSRYLGRARQQLEMLPEYWGEGVVALIGGFLKQIWDHTLQDIRREIPSIDTLPLKVAVTVPAIWPAYARERLKEAARRAGIEERRRIGETKLILVEEPEAAALSTLYERRNHPDIEVGETFVVCDCGGGTVDIVSYEVTSTDPFQVKEAVKGDGKLCGAFLVDTAFEDWIKDKSGLKFGKVEANEFRLFMNDEWEHTMKRTFSGRETQDTFVIRPPARVFSMLKKFKGTTDRFPVPKHTVEFFFHKTFTGIRTLIGEQIALIREKYGAGPKNILLVGGLGGSPYLYNQLNGQHQNVLQPKRAWSAVARGAVIAVLKGASDTIPTLPSVVSRVARFSYGVELGCPVERVNPPLDRSIDRCYTNPDGREMVYRMFWYLKQNEPVDNREPVEYEFYKYIRTPDNLRNVELYIMTSDAENPPVRRDQTGCVQHLCTINYDIHVPWTELPQIWDAMGNVHRRMNNLRLMMKFEGEPKWSLRVGNDTIEREVNVQYRG</sequence>
<dbReference type="GO" id="GO:0140662">
    <property type="term" value="F:ATP-dependent protein folding chaperone"/>
    <property type="evidence" value="ECO:0007669"/>
    <property type="project" value="InterPro"/>
</dbReference>
<comment type="caution">
    <text evidence="4">The sequence shown here is derived from an EMBL/GenBank/DDBJ whole genome shotgun (WGS) entry which is preliminary data.</text>
</comment>
<accession>A0AAN6NXZ0</accession>
<protein>
    <recommendedName>
        <fullName evidence="6">Actin-like ATPase domain-containing protein</fullName>
    </recommendedName>
</protein>
<dbReference type="AlphaFoldDB" id="A0AAN6NXZ0"/>
<feature type="compositionally biased region" description="Polar residues" evidence="3">
    <location>
        <begin position="7"/>
        <end position="16"/>
    </location>
</feature>
<evidence type="ECO:0000313" key="5">
    <source>
        <dbReference type="Proteomes" id="UP001303222"/>
    </source>
</evidence>
<evidence type="ECO:0008006" key="6">
    <source>
        <dbReference type="Google" id="ProtNLM"/>
    </source>
</evidence>
<dbReference type="Proteomes" id="UP001303222">
    <property type="component" value="Unassembled WGS sequence"/>
</dbReference>